<comment type="caution">
    <text evidence="1">The sequence shown here is derived from an EMBL/GenBank/DDBJ whole genome shotgun (WGS) entry which is preliminary data.</text>
</comment>
<dbReference type="Proteomes" id="UP000314294">
    <property type="component" value="Unassembled WGS sequence"/>
</dbReference>
<proteinExistence type="predicted"/>
<gene>
    <name evidence="1" type="ORF">EYF80_037432</name>
</gene>
<name>A0A4Z2GG16_9TELE</name>
<sequence length="259" mass="28696">MKITILPLSAAFGWSSLDPAPLSKLSNLSERSLRWERNWVLPAASRPRSVSTWNSCVPLVIFSSSLFPTKSLHRNFMSSSCVWASWLEMSSSTLWNCKPLMSSRTRRSEPFPFPSSSSSSSARTRKHLAFTFTSARRVVFGAVSLDISNNDGIDKFSPSQNTACVACVGGRQWGCAGLRLADEGVVQLSWLWLSRAASLLPCSSCMKSSTMRIFSLWIWRLMSLGMSGINQSTKSLISITTFCTGDREQIGTPLKRTRC</sequence>
<accession>A0A4Z2GG16</accession>
<keyword evidence="2" id="KW-1185">Reference proteome</keyword>
<evidence type="ECO:0000313" key="1">
    <source>
        <dbReference type="EMBL" id="TNN52349.1"/>
    </source>
</evidence>
<dbReference type="AlphaFoldDB" id="A0A4Z2GG16"/>
<evidence type="ECO:0000313" key="2">
    <source>
        <dbReference type="Proteomes" id="UP000314294"/>
    </source>
</evidence>
<organism evidence="1 2">
    <name type="scientific">Liparis tanakae</name>
    <name type="common">Tanaka's snailfish</name>
    <dbReference type="NCBI Taxonomy" id="230148"/>
    <lineage>
        <taxon>Eukaryota</taxon>
        <taxon>Metazoa</taxon>
        <taxon>Chordata</taxon>
        <taxon>Craniata</taxon>
        <taxon>Vertebrata</taxon>
        <taxon>Euteleostomi</taxon>
        <taxon>Actinopterygii</taxon>
        <taxon>Neopterygii</taxon>
        <taxon>Teleostei</taxon>
        <taxon>Neoteleostei</taxon>
        <taxon>Acanthomorphata</taxon>
        <taxon>Eupercaria</taxon>
        <taxon>Perciformes</taxon>
        <taxon>Cottioidei</taxon>
        <taxon>Cottales</taxon>
        <taxon>Liparidae</taxon>
        <taxon>Liparis</taxon>
    </lineage>
</organism>
<reference evidence="1 2" key="1">
    <citation type="submission" date="2019-03" db="EMBL/GenBank/DDBJ databases">
        <title>First draft genome of Liparis tanakae, snailfish: a comprehensive survey of snailfish specific genes.</title>
        <authorList>
            <person name="Kim W."/>
            <person name="Song I."/>
            <person name="Jeong J.-H."/>
            <person name="Kim D."/>
            <person name="Kim S."/>
            <person name="Ryu S."/>
            <person name="Song J.Y."/>
            <person name="Lee S.K."/>
        </authorList>
    </citation>
    <scope>NUCLEOTIDE SEQUENCE [LARGE SCALE GENOMIC DNA]</scope>
    <source>
        <tissue evidence="1">Muscle</tissue>
    </source>
</reference>
<protein>
    <submittedName>
        <fullName evidence="1">Uncharacterized protein</fullName>
    </submittedName>
</protein>
<dbReference type="EMBL" id="SRLO01000550">
    <property type="protein sequence ID" value="TNN52349.1"/>
    <property type="molecule type" value="Genomic_DNA"/>
</dbReference>